<organism evidence="2 3">
    <name type="scientific">Paraglomus occultum</name>
    <dbReference type="NCBI Taxonomy" id="144539"/>
    <lineage>
        <taxon>Eukaryota</taxon>
        <taxon>Fungi</taxon>
        <taxon>Fungi incertae sedis</taxon>
        <taxon>Mucoromycota</taxon>
        <taxon>Glomeromycotina</taxon>
        <taxon>Glomeromycetes</taxon>
        <taxon>Paraglomerales</taxon>
        <taxon>Paraglomeraceae</taxon>
        <taxon>Paraglomus</taxon>
    </lineage>
</organism>
<keyword evidence="3" id="KW-1185">Reference proteome</keyword>
<comment type="similarity">
    <text evidence="1">Belongs to the OBAP family.</text>
</comment>
<protein>
    <submittedName>
        <fullName evidence="2">10279_t:CDS:1</fullName>
    </submittedName>
</protein>
<proteinExistence type="inferred from homology"/>
<dbReference type="OrthoDB" id="1901244at2759"/>
<accession>A0A9N9ECT3</accession>
<gene>
    <name evidence="2" type="ORF">POCULU_LOCUS10839</name>
</gene>
<dbReference type="PANTHER" id="PTHR31360:SF0">
    <property type="entry name" value="OIL BODY-ASSOCIATED PROTEIN 1B"/>
    <property type="match status" value="1"/>
</dbReference>
<reference evidence="2" key="1">
    <citation type="submission" date="2021-06" db="EMBL/GenBank/DDBJ databases">
        <authorList>
            <person name="Kallberg Y."/>
            <person name="Tangrot J."/>
            <person name="Rosling A."/>
        </authorList>
    </citation>
    <scope>NUCLEOTIDE SEQUENCE</scope>
    <source>
        <strain evidence="2">IA702</strain>
    </source>
</reference>
<feature type="non-terminal residue" evidence="2">
    <location>
        <position position="1"/>
    </location>
</feature>
<dbReference type="AlphaFoldDB" id="A0A9N9ECT3"/>
<dbReference type="EMBL" id="CAJVPJ010006421">
    <property type="protein sequence ID" value="CAG8668643.1"/>
    <property type="molecule type" value="Genomic_DNA"/>
</dbReference>
<feature type="non-terminal residue" evidence="2">
    <location>
        <position position="144"/>
    </location>
</feature>
<sequence>LPPEEKKFWHSHNYSVKSGLWIMPTSISPGIIHERAERAELAGLAKTYGKSFIFWQFDRGDRLPLGPPQLMMSFTEDWQLDQQVLSRRDGRYHLNTEIKRDDRKKYSKDHWKSGEGMDYEFVSEYSVHNHSQAFHLAWQTQMAK</sequence>
<dbReference type="PANTHER" id="PTHR31360">
    <property type="match status" value="1"/>
</dbReference>
<evidence type="ECO:0000256" key="1">
    <source>
        <dbReference type="ARBA" id="ARBA00009740"/>
    </source>
</evidence>
<evidence type="ECO:0000313" key="2">
    <source>
        <dbReference type="EMBL" id="CAG8668643.1"/>
    </source>
</evidence>
<evidence type="ECO:0000313" key="3">
    <source>
        <dbReference type="Proteomes" id="UP000789572"/>
    </source>
</evidence>
<dbReference type="Pfam" id="PF06884">
    <property type="entry name" value="DUF1264"/>
    <property type="match status" value="1"/>
</dbReference>
<dbReference type="Proteomes" id="UP000789572">
    <property type="component" value="Unassembled WGS sequence"/>
</dbReference>
<comment type="caution">
    <text evidence="2">The sequence shown here is derived from an EMBL/GenBank/DDBJ whole genome shotgun (WGS) entry which is preliminary data.</text>
</comment>
<name>A0A9N9ECT3_9GLOM</name>
<dbReference type="InterPro" id="IPR010686">
    <property type="entry name" value="OBAP-like"/>
</dbReference>